<feature type="compositionally biased region" description="Polar residues" evidence="5">
    <location>
        <begin position="222"/>
        <end position="267"/>
    </location>
</feature>
<reference evidence="7 8" key="1">
    <citation type="journal article" date="2021" name="Sci. Rep.">
        <title>The genome of the diatom Chaetoceros tenuissimus carries an ancient integrated fragment of an extant virus.</title>
        <authorList>
            <person name="Hongo Y."/>
            <person name="Kimura K."/>
            <person name="Takaki Y."/>
            <person name="Yoshida Y."/>
            <person name="Baba S."/>
            <person name="Kobayashi G."/>
            <person name="Nagasaki K."/>
            <person name="Hano T."/>
            <person name="Tomaru Y."/>
        </authorList>
    </citation>
    <scope>NUCLEOTIDE SEQUENCE [LARGE SCALE GENOMIC DNA]</scope>
    <source>
        <strain evidence="7 8">NIES-3715</strain>
    </source>
</reference>
<dbReference type="Pfam" id="PF00447">
    <property type="entry name" value="HSF_DNA-bind"/>
    <property type="match status" value="1"/>
</dbReference>
<organism evidence="7 8">
    <name type="scientific">Chaetoceros tenuissimus</name>
    <dbReference type="NCBI Taxonomy" id="426638"/>
    <lineage>
        <taxon>Eukaryota</taxon>
        <taxon>Sar</taxon>
        <taxon>Stramenopiles</taxon>
        <taxon>Ochrophyta</taxon>
        <taxon>Bacillariophyta</taxon>
        <taxon>Coscinodiscophyceae</taxon>
        <taxon>Chaetocerotophycidae</taxon>
        <taxon>Chaetocerotales</taxon>
        <taxon>Chaetocerotaceae</taxon>
        <taxon>Chaetoceros</taxon>
    </lineage>
</organism>
<evidence type="ECO:0000256" key="1">
    <source>
        <dbReference type="ARBA" id="ARBA00004123"/>
    </source>
</evidence>
<dbReference type="GO" id="GO:0005634">
    <property type="term" value="C:nucleus"/>
    <property type="evidence" value="ECO:0007669"/>
    <property type="project" value="UniProtKB-SubCell"/>
</dbReference>
<dbReference type="PANTHER" id="PTHR10015">
    <property type="entry name" value="HEAT SHOCK TRANSCRIPTION FACTOR"/>
    <property type="match status" value="1"/>
</dbReference>
<dbReference type="EMBL" id="BLLK01000047">
    <property type="protein sequence ID" value="GFH53755.1"/>
    <property type="molecule type" value="Genomic_DNA"/>
</dbReference>
<proteinExistence type="inferred from homology"/>
<dbReference type="Proteomes" id="UP001054902">
    <property type="component" value="Unassembled WGS sequence"/>
</dbReference>
<feature type="region of interest" description="Disordered" evidence="5">
    <location>
        <begin position="333"/>
        <end position="395"/>
    </location>
</feature>
<dbReference type="GO" id="GO:0003700">
    <property type="term" value="F:DNA-binding transcription factor activity"/>
    <property type="evidence" value="ECO:0007669"/>
    <property type="project" value="InterPro"/>
</dbReference>
<evidence type="ECO:0000256" key="2">
    <source>
        <dbReference type="ARBA" id="ARBA00023125"/>
    </source>
</evidence>
<evidence type="ECO:0000313" key="7">
    <source>
        <dbReference type="EMBL" id="GFH53755.1"/>
    </source>
</evidence>
<evidence type="ECO:0000256" key="4">
    <source>
        <dbReference type="RuleBase" id="RU004020"/>
    </source>
</evidence>
<feature type="domain" description="HSF-type DNA-binding" evidence="6">
    <location>
        <begin position="87"/>
        <end position="195"/>
    </location>
</feature>
<feature type="compositionally biased region" description="Polar residues" evidence="5">
    <location>
        <begin position="361"/>
        <end position="381"/>
    </location>
</feature>
<comment type="subcellular location">
    <subcellularLocation>
        <location evidence="1">Nucleus</location>
    </subcellularLocation>
</comment>
<feature type="region of interest" description="Disordered" evidence="5">
    <location>
        <begin position="55"/>
        <end position="89"/>
    </location>
</feature>
<dbReference type="InterPro" id="IPR036390">
    <property type="entry name" value="WH_DNA-bd_sf"/>
</dbReference>
<comment type="similarity">
    <text evidence="4">Belongs to the HSF family.</text>
</comment>
<gene>
    <name evidence="7" type="ORF">CTEN210_10231</name>
</gene>
<dbReference type="GO" id="GO:0043565">
    <property type="term" value="F:sequence-specific DNA binding"/>
    <property type="evidence" value="ECO:0007669"/>
    <property type="project" value="InterPro"/>
</dbReference>
<accession>A0AAD3CZG3</accession>
<evidence type="ECO:0000256" key="5">
    <source>
        <dbReference type="SAM" id="MobiDB-lite"/>
    </source>
</evidence>
<keyword evidence="8" id="KW-1185">Reference proteome</keyword>
<dbReference type="SMART" id="SM00415">
    <property type="entry name" value="HSF"/>
    <property type="match status" value="1"/>
</dbReference>
<protein>
    <recommendedName>
        <fullName evidence="6">HSF-type DNA-binding domain-containing protein</fullName>
    </recommendedName>
</protein>
<name>A0AAD3CZG3_9STRA</name>
<feature type="compositionally biased region" description="Basic and acidic residues" evidence="5">
    <location>
        <begin position="383"/>
        <end position="395"/>
    </location>
</feature>
<dbReference type="FunFam" id="1.10.10.10:FF:000479">
    <property type="entry name" value="Predicted protein"/>
    <property type="match status" value="1"/>
</dbReference>
<dbReference type="PANTHER" id="PTHR10015:SF206">
    <property type="entry name" value="HSF-TYPE DNA-BINDING DOMAIN-CONTAINING PROTEIN"/>
    <property type="match status" value="1"/>
</dbReference>
<dbReference type="Gene3D" id="1.10.10.10">
    <property type="entry name" value="Winged helix-like DNA-binding domain superfamily/Winged helix DNA-binding domain"/>
    <property type="match status" value="1"/>
</dbReference>
<sequence>MADVTKVPDNSGLFHLMEAATALSQLVDSGKDSTAAAASSPNSAILQQNVEMPPQDNVQIAPNGSVPLDKASTPAAKEKKASPTHQPREIFPQRLMRILSDTNISDVITWLPHGRSFVVLQPDELAEKVLPIYFPESSSSGNKTGNSAACKYPSFTRKLNRWGFRQVTRGPDAGAFHHHLFIRDEPSVCLQMVCQRSRRRKDDGKYPGHSILPRHDYPHTAQHAQTESGQESDTHRTGSPTDMNNQTAIVSNSSSPTPTKASVTKNPNIGGYPPHPPGSYRPPSYTANAPFVHPHTMPSIPPMGPPFPMNGPYGRMMPYMPYGQPPFGMNAPGPYKLAQASSTNASSPNQPATGKAEEVPESTTTSISSDEVDTNNKSTEQGESEHAKKNEEERLATAKSMLFNAYMKALA</sequence>
<evidence type="ECO:0000256" key="3">
    <source>
        <dbReference type="ARBA" id="ARBA00023242"/>
    </source>
</evidence>
<keyword evidence="2" id="KW-0238">DNA-binding</keyword>
<feature type="region of interest" description="Disordered" evidence="5">
    <location>
        <begin position="197"/>
        <end position="287"/>
    </location>
</feature>
<feature type="compositionally biased region" description="Polar residues" evidence="5">
    <location>
        <begin position="339"/>
        <end position="352"/>
    </location>
</feature>
<dbReference type="AlphaFoldDB" id="A0AAD3CZG3"/>
<keyword evidence="3" id="KW-0539">Nucleus</keyword>
<evidence type="ECO:0000259" key="6">
    <source>
        <dbReference type="SMART" id="SM00415"/>
    </source>
</evidence>
<dbReference type="InterPro" id="IPR036388">
    <property type="entry name" value="WH-like_DNA-bd_sf"/>
</dbReference>
<comment type="caution">
    <text evidence="7">The sequence shown here is derived from an EMBL/GenBank/DDBJ whole genome shotgun (WGS) entry which is preliminary data.</text>
</comment>
<dbReference type="SUPFAM" id="SSF46785">
    <property type="entry name" value="Winged helix' DNA-binding domain"/>
    <property type="match status" value="1"/>
</dbReference>
<evidence type="ECO:0000313" key="8">
    <source>
        <dbReference type="Proteomes" id="UP001054902"/>
    </source>
</evidence>
<dbReference type="InterPro" id="IPR000232">
    <property type="entry name" value="HSF_DNA-bd"/>
</dbReference>